<dbReference type="Gene3D" id="3.40.50.150">
    <property type="entry name" value="Vaccinia Virus protein VP39"/>
    <property type="match status" value="1"/>
</dbReference>
<dbReference type="InterPro" id="IPR029063">
    <property type="entry name" value="SAM-dependent_MTases_sf"/>
</dbReference>
<evidence type="ECO:0000313" key="3">
    <source>
        <dbReference type="Proteomes" id="UP000031637"/>
    </source>
</evidence>
<dbReference type="EMBL" id="AP012547">
    <property type="protein sequence ID" value="BAO28757.1"/>
    <property type="molecule type" value="Genomic_DNA"/>
</dbReference>
<sequence length="175" mass="19654">MVRKLHIGGKVRLDGWEVLNALPGDYVDHIGDARDLSQFADNTFDEIYASHVVEHFDYMGELESTLREWYRVLAPSGRLGISVPDLDILATLFIQKEVMTFEDRFMIMRMIFGGHVNQYDHHKVGLSQDLLTGYLMLCGFAGVERVGSFGIFDDSSNAIFKGQPISLNVVAVKPA</sequence>
<keyword evidence="3" id="KW-1185">Reference proteome</keyword>
<proteinExistence type="predicted"/>
<feature type="domain" description="Methyltransferase type 11" evidence="1">
    <location>
        <begin position="30"/>
        <end position="79"/>
    </location>
</feature>
<dbReference type="SUPFAM" id="SSF53335">
    <property type="entry name" value="S-adenosyl-L-methionine-dependent methyltransferases"/>
    <property type="match status" value="1"/>
</dbReference>
<dbReference type="AlphaFoldDB" id="W0SCU5"/>
<dbReference type="InterPro" id="IPR013216">
    <property type="entry name" value="Methyltransf_11"/>
</dbReference>
<organism evidence="2 3">
    <name type="scientific">Sulfuritalea hydrogenivorans sk43H</name>
    <dbReference type="NCBI Taxonomy" id="1223802"/>
    <lineage>
        <taxon>Bacteria</taxon>
        <taxon>Pseudomonadati</taxon>
        <taxon>Pseudomonadota</taxon>
        <taxon>Betaproteobacteria</taxon>
        <taxon>Nitrosomonadales</taxon>
        <taxon>Sterolibacteriaceae</taxon>
        <taxon>Sulfuritalea</taxon>
    </lineage>
</organism>
<dbReference type="RefSeq" id="WP_041097489.1">
    <property type="nucleotide sequence ID" value="NZ_AP012547.1"/>
</dbReference>
<dbReference type="Pfam" id="PF08241">
    <property type="entry name" value="Methyltransf_11"/>
    <property type="match status" value="1"/>
</dbReference>
<evidence type="ECO:0000259" key="1">
    <source>
        <dbReference type="Pfam" id="PF08241"/>
    </source>
</evidence>
<dbReference type="OrthoDB" id="9801954at2"/>
<dbReference type="CDD" id="cd02440">
    <property type="entry name" value="AdoMet_MTases"/>
    <property type="match status" value="1"/>
</dbReference>
<dbReference type="STRING" id="1223802.SUTH_00951"/>
<gene>
    <name evidence="2" type="ORF">SUTH_00951</name>
</gene>
<accession>W0SCU5</accession>
<evidence type="ECO:0000313" key="2">
    <source>
        <dbReference type="EMBL" id="BAO28757.1"/>
    </source>
</evidence>
<reference evidence="2 3" key="1">
    <citation type="journal article" date="2014" name="Syst. Appl. Microbiol.">
        <title>Complete genomes of freshwater sulfur oxidizers Sulfuricella denitrificans skB26 and Sulfuritalea hydrogenivorans sk43H: genetic insights into the sulfur oxidation pathway of betaproteobacteria.</title>
        <authorList>
            <person name="Watanabe T."/>
            <person name="Kojima H."/>
            <person name="Fukui M."/>
        </authorList>
    </citation>
    <scope>NUCLEOTIDE SEQUENCE [LARGE SCALE GENOMIC DNA]</scope>
    <source>
        <strain evidence="2">DSM22779</strain>
    </source>
</reference>
<dbReference type="Proteomes" id="UP000031637">
    <property type="component" value="Chromosome"/>
</dbReference>
<name>W0SCU5_9PROT</name>
<dbReference type="GO" id="GO:0008757">
    <property type="term" value="F:S-adenosylmethionine-dependent methyltransferase activity"/>
    <property type="evidence" value="ECO:0007669"/>
    <property type="project" value="InterPro"/>
</dbReference>
<protein>
    <recommendedName>
        <fullName evidence="1">Methyltransferase type 11 domain-containing protein</fullName>
    </recommendedName>
</protein>
<dbReference type="HOGENOM" id="CLU_089133_0_0_4"/>
<dbReference type="KEGG" id="shd:SUTH_00951"/>